<name>A0A6A6EV38_9PEZI</name>
<feature type="non-terminal residue" evidence="2">
    <location>
        <position position="192"/>
    </location>
</feature>
<organism evidence="2 3">
    <name type="scientific">Zopfia rhizophila CBS 207.26</name>
    <dbReference type="NCBI Taxonomy" id="1314779"/>
    <lineage>
        <taxon>Eukaryota</taxon>
        <taxon>Fungi</taxon>
        <taxon>Dikarya</taxon>
        <taxon>Ascomycota</taxon>
        <taxon>Pezizomycotina</taxon>
        <taxon>Dothideomycetes</taxon>
        <taxon>Dothideomycetes incertae sedis</taxon>
        <taxon>Zopfiaceae</taxon>
        <taxon>Zopfia</taxon>
    </lineage>
</organism>
<evidence type="ECO:0000256" key="1">
    <source>
        <dbReference type="SAM" id="MobiDB-lite"/>
    </source>
</evidence>
<dbReference type="OrthoDB" id="3943860at2759"/>
<proteinExistence type="predicted"/>
<keyword evidence="3" id="KW-1185">Reference proteome</keyword>
<evidence type="ECO:0000313" key="2">
    <source>
        <dbReference type="EMBL" id="KAF2194638.1"/>
    </source>
</evidence>
<dbReference type="Proteomes" id="UP000800200">
    <property type="component" value="Unassembled WGS sequence"/>
</dbReference>
<feature type="region of interest" description="Disordered" evidence="1">
    <location>
        <begin position="1"/>
        <end position="40"/>
    </location>
</feature>
<dbReference type="AlphaFoldDB" id="A0A6A6EV38"/>
<reference evidence="2" key="1">
    <citation type="journal article" date="2020" name="Stud. Mycol.">
        <title>101 Dothideomycetes genomes: a test case for predicting lifestyles and emergence of pathogens.</title>
        <authorList>
            <person name="Haridas S."/>
            <person name="Albert R."/>
            <person name="Binder M."/>
            <person name="Bloem J."/>
            <person name="Labutti K."/>
            <person name="Salamov A."/>
            <person name="Andreopoulos B."/>
            <person name="Baker S."/>
            <person name="Barry K."/>
            <person name="Bills G."/>
            <person name="Bluhm B."/>
            <person name="Cannon C."/>
            <person name="Castanera R."/>
            <person name="Culley D."/>
            <person name="Daum C."/>
            <person name="Ezra D."/>
            <person name="Gonzalez J."/>
            <person name="Henrissat B."/>
            <person name="Kuo A."/>
            <person name="Liang C."/>
            <person name="Lipzen A."/>
            <person name="Lutzoni F."/>
            <person name="Magnuson J."/>
            <person name="Mondo S."/>
            <person name="Nolan M."/>
            <person name="Ohm R."/>
            <person name="Pangilinan J."/>
            <person name="Park H.-J."/>
            <person name="Ramirez L."/>
            <person name="Alfaro M."/>
            <person name="Sun H."/>
            <person name="Tritt A."/>
            <person name="Yoshinaga Y."/>
            <person name="Zwiers L.-H."/>
            <person name="Turgeon B."/>
            <person name="Goodwin S."/>
            <person name="Spatafora J."/>
            <person name="Crous P."/>
            <person name="Grigoriev I."/>
        </authorList>
    </citation>
    <scope>NUCLEOTIDE SEQUENCE</scope>
    <source>
        <strain evidence="2">CBS 207.26</strain>
    </source>
</reference>
<feature type="compositionally biased region" description="Polar residues" evidence="1">
    <location>
        <begin position="17"/>
        <end position="31"/>
    </location>
</feature>
<evidence type="ECO:0000313" key="3">
    <source>
        <dbReference type="Proteomes" id="UP000800200"/>
    </source>
</evidence>
<accession>A0A6A6EV38</accession>
<gene>
    <name evidence="2" type="ORF">K469DRAFT_493700</name>
</gene>
<dbReference type="EMBL" id="ML994611">
    <property type="protein sequence ID" value="KAF2194638.1"/>
    <property type="molecule type" value="Genomic_DNA"/>
</dbReference>
<sequence length="192" mass="20937">LVPPPRTPSPKVRIHRSQSFDSPSSRFTNSPPVGDSPFSKSASAIVAKPLPAYDAVRAAEQGMPVISHIDNKVVLHTRMSDESMSSISSTDSSPISPASSSGLGLLNDSLALPSAPSPPPTMVTPEMYQDPETPMYNPWLVRVVLNMYDVRGIDWTMIAEPIERIWGVRTSSAEVLGILTGNGRVRERVWWD</sequence>
<protein>
    <submittedName>
        <fullName evidence="2">Uncharacterized protein</fullName>
    </submittedName>
</protein>
<feature type="non-terminal residue" evidence="2">
    <location>
        <position position="1"/>
    </location>
</feature>